<sequence>MEFDQESGPPTAHLQPSLHAGRLPEVSPLDTSPVFQRLCEACRRGDLRECHEAISSGANINGRDAFDYTPLASLCGHYEVVQLLLESGAVCERATFEGERCLHNALNDRIRTLLLQYDYAKSSDQLLPFASHIATLLSCQASKLSDIRLLTDSDEWKLHKFILATRSSYFSRKLTIAPATCEWKPIRSLPSEAFRIVLRYIYLSDIRAELGAIDVGIDRGEAVLKAIEKISRQLEIPSLWEGILASNDRRLARQIYQEQVALGREQFETWYRGNVLEYQFSVHLGMTEDIKWTRDNCVFADVLLQADETEIQTYQKRPHHNEYAPDVNHRSTNGLNNLNQSALSGVKNQPRSILFPTHRAILSRSEYFSVMFASSFSEAQESGKLPVIKVDTSPETLRLILDYLYTEKVDIPIEIALDLLFAADMLFIEGLKNKAALVISTVGMAKNLNPSRMNKSTMSSEIEVINIYDVIHAAWLLNVQRLEAFSARYFAYNLEDYIDEQEFESLIKESAFRIENRQETDSIELLDDIRYYLSERFRLRFEELGLDEIMNESWTEAALPNAGVEEGEANCENLPAERDDSGNSTSIAPQDSLRDAKFRMTYGDKADDGFSTDATSYQVLIGKIEALLDRLKLGA</sequence>
<dbReference type="PROSITE" id="PS50097">
    <property type="entry name" value="BTB"/>
    <property type="match status" value="2"/>
</dbReference>
<dbReference type="SUPFAM" id="SSF54695">
    <property type="entry name" value="POZ domain"/>
    <property type="match status" value="2"/>
</dbReference>
<dbReference type="PANTHER" id="PTHR46231:SF1">
    <property type="entry name" value="ANKYRIN REPEAT AND BTB_POZ DOMAIN-CONTAINING PROTEIN 1"/>
    <property type="match status" value="1"/>
</dbReference>
<dbReference type="GO" id="GO:0005737">
    <property type="term" value="C:cytoplasm"/>
    <property type="evidence" value="ECO:0007669"/>
    <property type="project" value="TreeGrafter"/>
</dbReference>
<dbReference type="Gene3D" id="3.30.710.10">
    <property type="entry name" value="Potassium Channel Kv1.1, Chain A"/>
    <property type="match status" value="2"/>
</dbReference>
<gene>
    <name evidence="5" type="ORF">BGT96224_2718</name>
    <name evidence="6" type="ORF">BGT96224V2_LOCUS6342</name>
</gene>
<evidence type="ECO:0000313" key="5">
    <source>
        <dbReference type="EMBL" id="EPQ62142.1"/>
    </source>
</evidence>
<dbReference type="InterPro" id="IPR044515">
    <property type="entry name" value="ABTB1"/>
</dbReference>
<reference evidence="5" key="2">
    <citation type="submission" date="2013-01" db="EMBL/GenBank/DDBJ databases">
        <title>The wheat powdery mildew genome reveals unique evolution of an obligate biotroph.</title>
        <authorList>
            <person name="Oberhaensli S."/>
            <person name="Wicker T."/>
            <person name="Keller B."/>
        </authorList>
    </citation>
    <scope>NUCLEOTIDE SEQUENCE</scope>
    <source>
        <strain evidence="5">96224</strain>
    </source>
</reference>
<dbReference type="EMBL" id="KE375190">
    <property type="protein sequence ID" value="EPQ62142.1"/>
    <property type="molecule type" value="Genomic_DNA"/>
</dbReference>
<dbReference type="HOGENOM" id="CLU_022885_2_0_1"/>
<reference evidence="6" key="3">
    <citation type="submission" date="2018-07" db="EMBL/GenBank/DDBJ databases">
        <authorList>
            <person name="Quirk P.G."/>
            <person name="Krulwich T.A."/>
        </authorList>
    </citation>
    <scope>NUCLEOTIDE SEQUENCE</scope>
    <source>
        <strain evidence="6">96224</strain>
    </source>
</reference>
<feature type="domain" description="BTB" evidence="4">
    <location>
        <begin position="355"/>
        <end position="413"/>
    </location>
</feature>
<dbReference type="Pfam" id="PF00651">
    <property type="entry name" value="BTB"/>
    <property type="match status" value="2"/>
</dbReference>
<reference evidence="7" key="1">
    <citation type="journal article" date="2013" name="Nat. Genet.">
        <title>The wheat powdery mildew genome shows the unique evolution of an obligate biotroph.</title>
        <authorList>
            <person name="Wicker T."/>
            <person name="Oberhaensli S."/>
            <person name="Parlange F."/>
            <person name="Buchmann J.P."/>
            <person name="Shatalina M."/>
            <person name="Roffler S."/>
            <person name="Ben-David R."/>
            <person name="Dolezel J."/>
            <person name="Simkova H."/>
            <person name="Schulze-Lefert P."/>
            <person name="Spanu P.D."/>
            <person name="Bruggmann R."/>
            <person name="Amselem J."/>
            <person name="Quesneville H."/>
            <person name="Ver Loren van Themaat E."/>
            <person name="Paape T."/>
            <person name="Shimizu K.K."/>
            <person name="Keller B."/>
        </authorList>
    </citation>
    <scope>NUCLEOTIDE SEQUENCE [LARGE SCALE GENOMIC DNA]</scope>
    <source>
        <strain evidence="7">96224</strain>
    </source>
</reference>
<dbReference type="InterPro" id="IPR036770">
    <property type="entry name" value="Ankyrin_rpt-contain_sf"/>
</dbReference>
<feature type="domain" description="BTB" evidence="4">
    <location>
        <begin position="145"/>
        <end position="210"/>
    </location>
</feature>
<evidence type="ECO:0000256" key="2">
    <source>
        <dbReference type="ARBA" id="ARBA00023043"/>
    </source>
</evidence>
<dbReference type="InterPro" id="IPR011333">
    <property type="entry name" value="SKP1/BTB/POZ_sf"/>
</dbReference>
<evidence type="ECO:0000313" key="6">
    <source>
        <dbReference type="EMBL" id="SUZ13184.1"/>
    </source>
</evidence>
<dbReference type="PANTHER" id="PTHR46231">
    <property type="entry name" value="ANKYRIN REPEAT AND BTB/POZ DOMAIN-CONTAINING PROTEIN 1"/>
    <property type="match status" value="1"/>
</dbReference>
<dbReference type="InterPro" id="IPR000210">
    <property type="entry name" value="BTB/POZ_dom"/>
</dbReference>
<proteinExistence type="predicted"/>
<dbReference type="GO" id="GO:0000151">
    <property type="term" value="C:ubiquitin ligase complex"/>
    <property type="evidence" value="ECO:0007669"/>
    <property type="project" value="TreeGrafter"/>
</dbReference>
<accession>A0A061HD43</accession>
<dbReference type="CDD" id="cd18497">
    <property type="entry name" value="BACK_ABTB1_BPOZ"/>
    <property type="match status" value="1"/>
</dbReference>
<dbReference type="EMBL" id="UIGY01000221">
    <property type="protein sequence ID" value="SUZ13184.1"/>
    <property type="molecule type" value="Genomic_DNA"/>
</dbReference>
<evidence type="ECO:0000256" key="1">
    <source>
        <dbReference type="ARBA" id="ARBA00022737"/>
    </source>
</evidence>
<evidence type="ECO:0000259" key="4">
    <source>
        <dbReference type="PROSITE" id="PS50097"/>
    </source>
</evidence>
<protein>
    <submittedName>
        <fullName evidence="6">Bgt-2718</fullName>
    </submittedName>
</protein>
<feature type="region of interest" description="Disordered" evidence="3">
    <location>
        <begin position="1"/>
        <end position="24"/>
    </location>
</feature>
<dbReference type="CDD" id="cd18186">
    <property type="entry name" value="BTB_POZ_ZBTB_KLHL-like"/>
    <property type="match status" value="1"/>
</dbReference>
<dbReference type="Gene3D" id="1.25.40.20">
    <property type="entry name" value="Ankyrin repeat-containing domain"/>
    <property type="match status" value="1"/>
</dbReference>
<organism evidence="6">
    <name type="scientific">Blumeria graminis f. sp. tritici 96224</name>
    <dbReference type="NCBI Taxonomy" id="1268274"/>
    <lineage>
        <taxon>Eukaryota</taxon>
        <taxon>Fungi</taxon>
        <taxon>Dikarya</taxon>
        <taxon>Ascomycota</taxon>
        <taxon>Pezizomycotina</taxon>
        <taxon>Leotiomycetes</taxon>
        <taxon>Erysiphales</taxon>
        <taxon>Erysiphaceae</taxon>
        <taxon>Blumeria</taxon>
    </lineage>
</organism>
<dbReference type="SUPFAM" id="SSF48403">
    <property type="entry name" value="Ankyrin repeat"/>
    <property type="match status" value="1"/>
</dbReference>
<dbReference type="AlphaFoldDB" id="A0A061HD43"/>
<name>A0A061HD43_BLUGR</name>
<keyword evidence="2" id="KW-0040">ANK repeat</keyword>
<dbReference type="SMART" id="SM00225">
    <property type="entry name" value="BTB"/>
    <property type="match status" value="2"/>
</dbReference>
<dbReference type="OrthoDB" id="684045at2759"/>
<evidence type="ECO:0000256" key="3">
    <source>
        <dbReference type="SAM" id="MobiDB-lite"/>
    </source>
</evidence>
<evidence type="ECO:0000313" key="7">
    <source>
        <dbReference type="Proteomes" id="UP000053110"/>
    </source>
</evidence>
<dbReference type="Proteomes" id="UP000053110">
    <property type="component" value="Unassembled WGS sequence"/>
</dbReference>
<keyword evidence="1" id="KW-0677">Repeat</keyword>